<feature type="signal peptide" evidence="1">
    <location>
        <begin position="1"/>
        <end position="17"/>
    </location>
</feature>
<evidence type="ECO:0000313" key="2">
    <source>
        <dbReference type="EMBL" id="TBU92782.1"/>
    </source>
</evidence>
<evidence type="ECO:0008006" key="4">
    <source>
        <dbReference type="Google" id="ProtNLM"/>
    </source>
</evidence>
<dbReference type="EMBL" id="QJUL01000014">
    <property type="protein sequence ID" value="TBU92782.1"/>
    <property type="molecule type" value="Genomic_DNA"/>
</dbReference>
<dbReference type="Proteomes" id="UP000293172">
    <property type="component" value="Unassembled WGS sequence"/>
</dbReference>
<reference evidence="2 3" key="1">
    <citation type="submission" date="2018-06" db="EMBL/GenBank/DDBJ databases">
        <title>Three novel Pseudomonas species isolated from symptomatic oak.</title>
        <authorList>
            <person name="Bueno-Gonzalez V."/>
            <person name="Brady C."/>
        </authorList>
    </citation>
    <scope>NUCLEOTIDE SEQUENCE [LARGE SCALE GENOMIC DNA]</scope>
    <source>
        <strain evidence="2 3">P6B</strain>
    </source>
</reference>
<evidence type="ECO:0000256" key="1">
    <source>
        <dbReference type="SAM" id="SignalP"/>
    </source>
</evidence>
<keyword evidence="1" id="KW-0732">Signal</keyword>
<protein>
    <recommendedName>
        <fullName evidence="4">DUF3298 domain-containing protein</fullName>
    </recommendedName>
</protein>
<name>A0A4Q9R367_9GAMM</name>
<organism evidence="2 3">
    <name type="scientific">Phytopseudomonas dryadis</name>
    <dbReference type="NCBI Taxonomy" id="2487520"/>
    <lineage>
        <taxon>Bacteria</taxon>
        <taxon>Pseudomonadati</taxon>
        <taxon>Pseudomonadota</taxon>
        <taxon>Gammaproteobacteria</taxon>
        <taxon>Pseudomonadales</taxon>
        <taxon>Pseudomonadaceae</taxon>
        <taxon>Phytopseudomonas</taxon>
    </lineage>
</organism>
<gene>
    <name evidence="2" type="ORF">DNK44_12000</name>
</gene>
<dbReference type="AlphaFoldDB" id="A0A4Q9R367"/>
<accession>A0A4Q9R367</accession>
<evidence type="ECO:0000313" key="3">
    <source>
        <dbReference type="Proteomes" id="UP000293172"/>
    </source>
</evidence>
<dbReference type="OrthoDB" id="9127154at2"/>
<sequence>MRYLLLPLLVAALSAQAEVRIDDLEARRGDWETYRFPLLSGDSPAIGRINTFLHTLELQALPGRFEQSPFEKVWPKRGEIWGVNLLDYQVVGQGPGYLSVAIEGEYTAAYTSRSTRSYNFDLASGRPIALAQLFSRDGLLRVQREAQAQRAKRMEDFLGQLPPAQAGHAEDMSEDEQWQEDQREMYLRCLDSRRHADLDYDRVQLSGDALTLIAEPCAAHVERALDDLGEFPNRFSYRSLGDDLSPYGRCLLLERRGDCVLPVSENAQGVYRGTLGRYPITLVIERLYADGSLSASYFYDKYAKRIELGGKYRQAVHTLREGGESPARFELERQADGSLKGTWQQGDKPALDVRLTP</sequence>
<proteinExistence type="predicted"/>
<dbReference type="RefSeq" id="WP_131198092.1">
    <property type="nucleotide sequence ID" value="NZ_QJUL01000014.1"/>
</dbReference>
<comment type="caution">
    <text evidence="2">The sequence shown here is derived from an EMBL/GenBank/DDBJ whole genome shotgun (WGS) entry which is preliminary data.</text>
</comment>
<feature type="chain" id="PRO_5020723463" description="DUF3298 domain-containing protein" evidence="1">
    <location>
        <begin position="18"/>
        <end position="357"/>
    </location>
</feature>